<gene>
    <name evidence="1" type="ORF">V5799_005712</name>
</gene>
<reference evidence="1 2" key="1">
    <citation type="journal article" date="2023" name="Arcadia Sci">
        <title>De novo assembly of a long-read Amblyomma americanum tick genome.</title>
        <authorList>
            <person name="Chou S."/>
            <person name="Poskanzer K.E."/>
            <person name="Rollins M."/>
            <person name="Thuy-Boun P.S."/>
        </authorList>
    </citation>
    <scope>NUCLEOTIDE SEQUENCE [LARGE SCALE GENOMIC DNA]</scope>
    <source>
        <strain evidence="1">F_SG_1</strain>
        <tissue evidence="1">Salivary glands</tissue>
    </source>
</reference>
<protein>
    <submittedName>
        <fullName evidence="1">Uncharacterized protein</fullName>
    </submittedName>
</protein>
<dbReference type="Proteomes" id="UP001321473">
    <property type="component" value="Unassembled WGS sequence"/>
</dbReference>
<accession>A0AAQ4DYG7</accession>
<name>A0AAQ4DYG7_AMBAM</name>
<comment type="caution">
    <text evidence="1">The sequence shown here is derived from an EMBL/GenBank/DDBJ whole genome shotgun (WGS) entry which is preliminary data.</text>
</comment>
<organism evidence="1 2">
    <name type="scientific">Amblyomma americanum</name>
    <name type="common">Lone star tick</name>
    <dbReference type="NCBI Taxonomy" id="6943"/>
    <lineage>
        <taxon>Eukaryota</taxon>
        <taxon>Metazoa</taxon>
        <taxon>Ecdysozoa</taxon>
        <taxon>Arthropoda</taxon>
        <taxon>Chelicerata</taxon>
        <taxon>Arachnida</taxon>
        <taxon>Acari</taxon>
        <taxon>Parasitiformes</taxon>
        <taxon>Ixodida</taxon>
        <taxon>Ixodoidea</taxon>
        <taxon>Ixodidae</taxon>
        <taxon>Amblyomminae</taxon>
        <taxon>Amblyomma</taxon>
    </lineage>
</organism>
<dbReference type="EMBL" id="JARKHS020025398">
    <property type="protein sequence ID" value="KAK8767507.1"/>
    <property type="molecule type" value="Genomic_DNA"/>
</dbReference>
<sequence>MAMVATAFHHSSETSCDFSGVDVESAISQMLAKFPKEHMTVPILPRPNLPGMKLFDLAMSGIRHLRRYGAVIPFCVNRTRMIQVDLVNEGDIYFSIPWKICTGKRGSFRLRPMLTRFTTVFRLEATEFGEEIRLAYEGPTLPVNTEELRFSVEGLGFTVRLFSEYLSLAFPAVFRSLWNIQFAYYFDLAVTHALG</sequence>
<proteinExistence type="predicted"/>
<keyword evidence="2" id="KW-1185">Reference proteome</keyword>
<evidence type="ECO:0000313" key="1">
    <source>
        <dbReference type="EMBL" id="KAK8767507.1"/>
    </source>
</evidence>
<evidence type="ECO:0000313" key="2">
    <source>
        <dbReference type="Proteomes" id="UP001321473"/>
    </source>
</evidence>
<dbReference type="AlphaFoldDB" id="A0AAQ4DYG7"/>